<sequence>MHVGHKMRPPKLTAHTGHKNRPHDEHTASAWFCAWKKQVASSPPVNSCGFVTTRSARNAGNSTNW</sequence>
<dbReference type="AlphaFoldDB" id="A0A2U8E5Y2"/>
<proteinExistence type="predicted"/>
<dbReference type="Proteomes" id="UP000244896">
    <property type="component" value="Chromosome"/>
</dbReference>
<keyword evidence="3" id="KW-1185">Reference proteome</keyword>
<dbReference type="EMBL" id="CP023004">
    <property type="protein sequence ID" value="AWI09964.1"/>
    <property type="molecule type" value="Genomic_DNA"/>
</dbReference>
<organism evidence="2 3">
    <name type="scientific">Ereboglobus luteus</name>
    <dbReference type="NCBI Taxonomy" id="1796921"/>
    <lineage>
        <taxon>Bacteria</taxon>
        <taxon>Pseudomonadati</taxon>
        <taxon>Verrucomicrobiota</taxon>
        <taxon>Opitutia</taxon>
        <taxon>Opitutales</taxon>
        <taxon>Opitutaceae</taxon>
        <taxon>Ereboglobus</taxon>
    </lineage>
</organism>
<reference evidence="2 3" key="1">
    <citation type="journal article" date="2018" name="Syst. Appl. Microbiol.">
        <title>Ereboglobus luteus gen. nov. sp. nov. from cockroach guts, and new insights into the oxygen relationship of the genera Opitutus and Didymococcus (Verrucomicrobia: Opitutaceae).</title>
        <authorList>
            <person name="Tegtmeier D."/>
            <person name="Belitz A."/>
            <person name="Radek R."/>
            <person name="Heimerl T."/>
            <person name="Brune A."/>
        </authorList>
    </citation>
    <scope>NUCLEOTIDE SEQUENCE [LARGE SCALE GENOMIC DNA]</scope>
    <source>
        <strain evidence="2 3">Ho45</strain>
    </source>
</reference>
<gene>
    <name evidence="2" type="ORF">CKA38_12540</name>
</gene>
<dbReference type="KEGG" id="elut:CKA38_12540"/>
<evidence type="ECO:0000313" key="2">
    <source>
        <dbReference type="EMBL" id="AWI09964.1"/>
    </source>
</evidence>
<protein>
    <submittedName>
        <fullName evidence="2">Uncharacterized protein</fullName>
    </submittedName>
</protein>
<evidence type="ECO:0000313" key="3">
    <source>
        <dbReference type="Proteomes" id="UP000244896"/>
    </source>
</evidence>
<evidence type="ECO:0000256" key="1">
    <source>
        <dbReference type="SAM" id="MobiDB-lite"/>
    </source>
</evidence>
<name>A0A2U8E5Y2_9BACT</name>
<feature type="region of interest" description="Disordered" evidence="1">
    <location>
        <begin position="1"/>
        <end position="25"/>
    </location>
</feature>
<accession>A0A2U8E5Y2</accession>